<feature type="region of interest" description="Disordered" evidence="10">
    <location>
        <begin position="311"/>
        <end position="365"/>
    </location>
</feature>
<dbReference type="InterPro" id="IPR022645">
    <property type="entry name" value="SecD/SecF_bac"/>
</dbReference>
<dbReference type="NCBIfam" id="TIGR00966">
    <property type="entry name" value="transloc_SecF"/>
    <property type="match status" value="1"/>
</dbReference>
<comment type="subunit">
    <text evidence="9">Forms a complex with SecD. Part of the essential Sec protein translocation apparatus which comprises SecA, SecYEG and auxiliary proteins SecDF. Other proteins may also be involved.</text>
</comment>
<keyword evidence="4 9" id="KW-0812">Transmembrane</keyword>
<feature type="transmembrane region" description="Helical" evidence="9">
    <location>
        <begin position="265"/>
        <end position="291"/>
    </location>
</feature>
<evidence type="ECO:0000256" key="1">
    <source>
        <dbReference type="ARBA" id="ARBA00004651"/>
    </source>
</evidence>
<evidence type="ECO:0000256" key="2">
    <source>
        <dbReference type="ARBA" id="ARBA00022448"/>
    </source>
</evidence>
<comment type="function">
    <text evidence="9">Part of the Sec protein translocase complex. Interacts with the SecYEG preprotein conducting channel. SecDF uses the proton motive force (PMF) to complete protein translocation after the ATP-dependent function of SecA.</text>
</comment>
<dbReference type="InterPro" id="IPR048634">
    <property type="entry name" value="SecD_SecF_C"/>
</dbReference>
<evidence type="ECO:0000259" key="11">
    <source>
        <dbReference type="Pfam" id="PF02355"/>
    </source>
</evidence>
<evidence type="ECO:0000256" key="10">
    <source>
        <dbReference type="SAM" id="MobiDB-lite"/>
    </source>
</evidence>
<evidence type="ECO:0000256" key="8">
    <source>
        <dbReference type="ARBA" id="ARBA00023136"/>
    </source>
</evidence>
<organism evidence="12 13">
    <name type="scientific">Fannyhessea vaginae PB189-T1-4</name>
    <dbReference type="NCBI Taxonomy" id="866774"/>
    <lineage>
        <taxon>Bacteria</taxon>
        <taxon>Bacillati</taxon>
        <taxon>Actinomycetota</taxon>
        <taxon>Coriobacteriia</taxon>
        <taxon>Coriobacteriales</taxon>
        <taxon>Atopobiaceae</taxon>
        <taxon>Fannyhessea</taxon>
    </lineage>
</organism>
<feature type="compositionally biased region" description="Basic and acidic residues" evidence="10">
    <location>
        <begin position="345"/>
        <end position="354"/>
    </location>
</feature>
<dbReference type="Pfam" id="PF02355">
    <property type="entry name" value="SecD_SecF_C"/>
    <property type="match status" value="1"/>
</dbReference>
<protein>
    <recommendedName>
        <fullName evidence="9">Protein-export membrane protein SecF</fullName>
    </recommendedName>
</protein>
<evidence type="ECO:0000313" key="13">
    <source>
        <dbReference type="Proteomes" id="UP000004431"/>
    </source>
</evidence>
<feature type="transmembrane region" description="Helical" evidence="9">
    <location>
        <begin position="159"/>
        <end position="178"/>
    </location>
</feature>
<name>A0ABP2J4S8_9ACTN</name>
<keyword evidence="3 9" id="KW-1003">Cell membrane</keyword>
<keyword evidence="6 9" id="KW-1133">Transmembrane helix</keyword>
<dbReference type="InterPro" id="IPR022813">
    <property type="entry name" value="SecD/SecF_arch_bac"/>
</dbReference>
<keyword evidence="2 9" id="KW-0813">Transport</keyword>
<dbReference type="HAMAP" id="MF_01464_B">
    <property type="entry name" value="SecF_B"/>
    <property type="match status" value="1"/>
</dbReference>
<evidence type="ECO:0000313" key="12">
    <source>
        <dbReference type="EMBL" id="EFL44128.1"/>
    </source>
</evidence>
<dbReference type="InterPro" id="IPR022646">
    <property type="entry name" value="SecD/SecF_CS"/>
</dbReference>
<feature type="domain" description="Protein export membrane protein SecD/SecF C-terminal" evidence="11">
    <location>
        <begin position="117"/>
        <end position="293"/>
    </location>
</feature>
<evidence type="ECO:0000256" key="7">
    <source>
        <dbReference type="ARBA" id="ARBA00023010"/>
    </source>
</evidence>
<comment type="subcellular location">
    <subcellularLocation>
        <location evidence="1 9">Cell membrane</location>
        <topology evidence="1 9">Multi-pass membrane protein</topology>
    </subcellularLocation>
</comment>
<feature type="transmembrane region" description="Helical" evidence="9">
    <location>
        <begin position="21"/>
        <end position="42"/>
    </location>
</feature>
<keyword evidence="7 9" id="KW-0811">Translocation</keyword>
<keyword evidence="13" id="KW-1185">Reference proteome</keyword>
<comment type="caution">
    <text evidence="12">The sequence shown here is derived from an EMBL/GenBank/DDBJ whole genome shotgun (WGS) entry which is preliminary data.</text>
</comment>
<dbReference type="PANTHER" id="PTHR30081">
    <property type="entry name" value="PROTEIN-EXPORT MEMBRANE PROTEIN SEC"/>
    <property type="match status" value="1"/>
</dbReference>
<dbReference type="SUPFAM" id="SSF82866">
    <property type="entry name" value="Multidrug efflux transporter AcrB transmembrane domain"/>
    <property type="match status" value="1"/>
</dbReference>
<feature type="transmembrane region" description="Helical" evidence="9">
    <location>
        <begin position="184"/>
        <end position="201"/>
    </location>
</feature>
<dbReference type="Gene3D" id="1.20.1640.10">
    <property type="entry name" value="Multidrug efflux transporter AcrB transmembrane domain"/>
    <property type="match status" value="1"/>
</dbReference>
<dbReference type="InterPro" id="IPR005665">
    <property type="entry name" value="SecF_bac"/>
</dbReference>
<dbReference type="PANTHER" id="PTHR30081:SF8">
    <property type="entry name" value="PROTEIN TRANSLOCASE SUBUNIT SECF"/>
    <property type="match status" value="1"/>
</dbReference>
<accession>A0ABP2J4S8</accession>
<dbReference type="EMBL" id="AEDQ01000018">
    <property type="protein sequence ID" value="EFL44128.1"/>
    <property type="molecule type" value="Genomic_DNA"/>
</dbReference>
<dbReference type="Proteomes" id="UP000004431">
    <property type="component" value="Unassembled WGS sequence"/>
</dbReference>
<dbReference type="NCBIfam" id="TIGR00916">
    <property type="entry name" value="2A0604s01"/>
    <property type="match status" value="1"/>
</dbReference>
<feature type="transmembrane region" description="Helical" evidence="9">
    <location>
        <begin position="134"/>
        <end position="152"/>
    </location>
</feature>
<evidence type="ECO:0000256" key="9">
    <source>
        <dbReference type="HAMAP-Rule" id="MF_01464"/>
    </source>
</evidence>
<keyword evidence="5 9" id="KW-0653">Protein transport</keyword>
<dbReference type="RefSeq" id="WP_006304143.1">
    <property type="nucleotide sequence ID" value="NZ_AEDQ01000018.1"/>
</dbReference>
<evidence type="ECO:0000256" key="4">
    <source>
        <dbReference type="ARBA" id="ARBA00022692"/>
    </source>
</evidence>
<evidence type="ECO:0000256" key="5">
    <source>
        <dbReference type="ARBA" id="ARBA00022927"/>
    </source>
</evidence>
<feature type="transmembrane region" description="Helical" evidence="9">
    <location>
        <begin position="236"/>
        <end position="259"/>
    </location>
</feature>
<proteinExistence type="inferred from homology"/>
<dbReference type="InterPro" id="IPR055344">
    <property type="entry name" value="SecD_SecF_C_bact"/>
</dbReference>
<comment type="similarity">
    <text evidence="9">Belongs to the SecD/SecF family. SecF subfamily.</text>
</comment>
<evidence type="ECO:0000256" key="6">
    <source>
        <dbReference type="ARBA" id="ARBA00022989"/>
    </source>
</evidence>
<dbReference type="PRINTS" id="PR01755">
    <property type="entry name" value="SECFTRNLCASE"/>
</dbReference>
<dbReference type="Pfam" id="PF07549">
    <property type="entry name" value="Sec_GG"/>
    <property type="match status" value="1"/>
</dbReference>
<evidence type="ECO:0000256" key="3">
    <source>
        <dbReference type="ARBA" id="ARBA00022475"/>
    </source>
</evidence>
<gene>
    <name evidence="9 12" type="primary">secF</name>
    <name evidence="12" type="ORF">HMPREF9248_0328</name>
</gene>
<reference evidence="12 13" key="1">
    <citation type="submission" date="2010-08" db="EMBL/GenBank/DDBJ databases">
        <authorList>
            <person name="Durkin A.S."/>
            <person name="Madupu R."/>
            <person name="Torralba M."/>
            <person name="Gillis M."/>
            <person name="Methe B."/>
            <person name="Sutton G."/>
            <person name="Nelson K.E."/>
        </authorList>
    </citation>
    <scope>NUCLEOTIDE SEQUENCE [LARGE SCALE GENOMIC DNA]</scope>
    <source>
        <strain evidence="12 13">PB189-T1-4</strain>
    </source>
</reference>
<feature type="compositionally biased region" description="Polar residues" evidence="10">
    <location>
        <begin position="355"/>
        <end position="365"/>
    </location>
</feature>
<keyword evidence="8 9" id="KW-0472">Membrane</keyword>
<sequence length="365" mass="39778">MRSHFKRELQFIPHRRVFLGISCILVILAVIGLVVRGLVFGIEFQGGTTIDFHNTGEVTIDQMRSALSAAGETDPVVQTTQSESGSGFLVRSETTDPNVANDHAAKAGQSLGLPDKSYTVTTIGPDWGQDITRASAFAFGIAIVLIIAYVSLRYEFKMSITAVLALMHDLVITLGIYAWAQVAITPNVVAALLTIMGYSLYDTVVEFNRMDENAKHLHDGVHVTYYQICNFSINEVIVRTINTTITSVVPVCIMLILGGETLKDFALAMLIGELLGTWSSFGVASPLLAMWKTREKHWAKLEAKDRAAKKAAASATRVTKDQTAQNGKEVQPASAHNEVQEVQDDESKPVEHTDTSAAHNSSDIE</sequence>